<dbReference type="InterPro" id="IPR000847">
    <property type="entry name" value="LysR_HTH_N"/>
</dbReference>
<evidence type="ECO:0000259" key="5">
    <source>
        <dbReference type="PROSITE" id="PS50931"/>
    </source>
</evidence>
<evidence type="ECO:0000256" key="4">
    <source>
        <dbReference type="ARBA" id="ARBA00023163"/>
    </source>
</evidence>
<dbReference type="SUPFAM" id="SSF53850">
    <property type="entry name" value="Periplasmic binding protein-like II"/>
    <property type="match status" value="1"/>
</dbReference>
<keyword evidence="7" id="KW-1185">Reference proteome</keyword>
<accession>A0A1H5Z3L7</accession>
<dbReference type="AlphaFoldDB" id="A0A1H5Z3L7"/>
<evidence type="ECO:0000256" key="1">
    <source>
        <dbReference type="ARBA" id="ARBA00009437"/>
    </source>
</evidence>
<evidence type="ECO:0000313" key="6">
    <source>
        <dbReference type="EMBL" id="SEG29956.1"/>
    </source>
</evidence>
<dbReference type="InterPro" id="IPR036390">
    <property type="entry name" value="WH_DNA-bd_sf"/>
</dbReference>
<organism evidence="6 7">
    <name type="scientific">Vibrio hangzhouensis</name>
    <dbReference type="NCBI Taxonomy" id="462991"/>
    <lineage>
        <taxon>Bacteria</taxon>
        <taxon>Pseudomonadati</taxon>
        <taxon>Pseudomonadota</taxon>
        <taxon>Gammaproteobacteria</taxon>
        <taxon>Vibrionales</taxon>
        <taxon>Vibrionaceae</taxon>
        <taxon>Vibrio</taxon>
    </lineage>
</organism>
<dbReference type="EMBL" id="FNVG01000010">
    <property type="protein sequence ID" value="SEG29956.1"/>
    <property type="molecule type" value="Genomic_DNA"/>
</dbReference>
<dbReference type="InterPro" id="IPR005119">
    <property type="entry name" value="LysR_subst-bd"/>
</dbReference>
<dbReference type="GO" id="GO:0003700">
    <property type="term" value="F:DNA-binding transcription factor activity"/>
    <property type="evidence" value="ECO:0007669"/>
    <property type="project" value="InterPro"/>
</dbReference>
<dbReference type="PANTHER" id="PTHR30126:SF91">
    <property type="entry name" value="LYSR FAMILY TRANSCRIPTIONAL REGULATOR"/>
    <property type="match status" value="1"/>
</dbReference>
<keyword evidence="2" id="KW-0805">Transcription regulation</keyword>
<dbReference type="Pfam" id="PF00126">
    <property type="entry name" value="HTH_1"/>
    <property type="match status" value="1"/>
</dbReference>
<dbReference type="Pfam" id="PF03466">
    <property type="entry name" value="LysR_substrate"/>
    <property type="match status" value="1"/>
</dbReference>
<evidence type="ECO:0000256" key="3">
    <source>
        <dbReference type="ARBA" id="ARBA00023125"/>
    </source>
</evidence>
<keyword evidence="3 6" id="KW-0238">DNA-binding</keyword>
<dbReference type="InterPro" id="IPR036388">
    <property type="entry name" value="WH-like_DNA-bd_sf"/>
</dbReference>
<dbReference type="PANTHER" id="PTHR30126">
    <property type="entry name" value="HTH-TYPE TRANSCRIPTIONAL REGULATOR"/>
    <property type="match status" value="1"/>
</dbReference>
<gene>
    <name evidence="6" type="ORF">SAMN04488244_110127</name>
</gene>
<evidence type="ECO:0000256" key="2">
    <source>
        <dbReference type="ARBA" id="ARBA00023015"/>
    </source>
</evidence>
<dbReference type="GO" id="GO:0000976">
    <property type="term" value="F:transcription cis-regulatory region binding"/>
    <property type="evidence" value="ECO:0007669"/>
    <property type="project" value="TreeGrafter"/>
</dbReference>
<name>A0A1H5Z3L7_9VIBR</name>
<proteinExistence type="inferred from homology"/>
<reference evidence="7" key="1">
    <citation type="submission" date="2016-10" db="EMBL/GenBank/DDBJ databases">
        <authorList>
            <person name="Varghese N."/>
            <person name="Submissions S."/>
        </authorList>
    </citation>
    <scope>NUCLEOTIDE SEQUENCE [LARGE SCALE GENOMIC DNA]</scope>
    <source>
        <strain evidence="7">CGMCC 1.7062</strain>
    </source>
</reference>
<evidence type="ECO:0000313" key="7">
    <source>
        <dbReference type="Proteomes" id="UP000236721"/>
    </source>
</evidence>
<dbReference type="Gene3D" id="3.40.190.290">
    <property type="match status" value="1"/>
</dbReference>
<sequence>MLSIEQIEAFITTVEAGSFSAAARKLGKVQSAISQNIMNLEIDCGVEVFDRSGRYPVLTDAGHKLLPYAKAAMIQHNRLSELVSSLTVTDIQPIVLAVDEGIPLERITPILKHLASEFPTLQLECLLACSVDIIEMVQSGRATSGLVYGEHVIPFSLDFEVVGAFEFDIFVAADHPLAHTISPHIEILSLHRQLVISSRSSQKSSFHQILSPDVWYSDSYAMIMEWCIEGFGWTYAPSYMAKEALAQGKLVRVPIEFEKISAISNIDLIQHSSKSRDPGHKRLRELLRHRFEDV</sequence>
<comment type="similarity">
    <text evidence="1">Belongs to the LysR transcriptional regulatory family.</text>
</comment>
<dbReference type="Proteomes" id="UP000236721">
    <property type="component" value="Unassembled WGS sequence"/>
</dbReference>
<dbReference type="Gene3D" id="1.10.10.10">
    <property type="entry name" value="Winged helix-like DNA-binding domain superfamily/Winged helix DNA-binding domain"/>
    <property type="match status" value="1"/>
</dbReference>
<protein>
    <submittedName>
        <fullName evidence="6">DNA-binding transcriptional regulator, LysR family</fullName>
    </submittedName>
</protein>
<keyword evidence="4" id="KW-0804">Transcription</keyword>
<dbReference type="OrthoDB" id="196624at2"/>
<feature type="domain" description="HTH lysR-type" evidence="5">
    <location>
        <begin position="2"/>
        <end position="59"/>
    </location>
</feature>
<dbReference type="SUPFAM" id="SSF46785">
    <property type="entry name" value="Winged helix' DNA-binding domain"/>
    <property type="match status" value="1"/>
</dbReference>
<dbReference type="PROSITE" id="PS50931">
    <property type="entry name" value="HTH_LYSR"/>
    <property type="match status" value="1"/>
</dbReference>
<dbReference type="PRINTS" id="PR00039">
    <property type="entry name" value="HTHLYSR"/>
</dbReference>
<dbReference type="RefSeq" id="WP_103880590.1">
    <property type="nucleotide sequence ID" value="NZ_FNVG01000010.1"/>
</dbReference>
<dbReference type="CDD" id="cd05466">
    <property type="entry name" value="PBP2_LTTR_substrate"/>
    <property type="match status" value="1"/>
</dbReference>